<feature type="compositionally biased region" description="Polar residues" evidence="1">
    <location>
        <begin position="1"/>
        <end position="11"/>
    </location>
</feature>
<feature type="transmembrane region" description="Helical" evidence="2">
    <location>
        <begin position="525"/>
        <end position="544"/>
    </location>
</feature>
<keyword evidence="2" id="KW-0472">Membrane</keyword>
<feature type="compositionally biased region" description="Low complexity" evidence="1">
    <location>
        <begin position="16"/>
        <end position="29"/>
    </location>
</feature>
<feature type="region of interest" description="Disordered" evidence="1">
    <location>
        <begin position="259"/>
        <end position="333"/>
    </location>
</feature>
<dbReference type="InterPro" id="IPR032640">
    <property type="entry name" value="AMPK1_CBM"/>
</dbReference>
<protein>
    <recommendedName>
        <fullName evidence="3">AMP-activated protein kinase glycogen-binding domain-containing protein</fullName>
    </recommendedName>
</protein>
<keyword evidence="2" id="KW-0812">Transmembrane</keyword>
<evidence type="ECO:0000313" key="4">
    <source>
        <dbReference type="EMBL" id="KAK3058698.1"/>
    </source>
</evidence>
<keyword evidence="2" id="KW-1133">Transmembrane helix</keyword>
<feature type="compositionally biased region" description="Pro residues" evidence="1">
    <location>
        <begin position="374"/>
        <end position="387"/>
    </location>
</feature>
<dbReference type="InterPro" id="IPR014756">
    <property type="entry name" value="Ig_E-set"/>
</dbReference>
<evidence type="ECO:0000313" key="5">
    <source>
        <dbReference type="Proteomes" id="UP001271007"/>
    </source>
</evidence>
<feature type="region of interest" description="Disordered" evidence="1">
    <location>
        <begin position="366"/>
        <end position="390"/>
    </location>
</feature>
<evidence type="ECO:0000259" key="3">
    <source>
        <dbReference type="Pfam" id="PF16561"/>
    </source>
</evidence>
<feature type="compositionally biased region" description="Acidic residues" evidence="1">
    <location>
        <begin position="433"/>
        <end position="442"/>
    </location>
</feature>
<sequence>MFPSIKSSNLKSPYDARSTSTPASPSRTPLTQALSEGTANMATEIRKNVPAIAKTIDAVLDTAPATPLVRPSAKLRPSWIGPVRPKSPGLGAMKQHVSVEYSSPGLQPPVYVFTNLSEPQWEPVEMQLEKKADGGSKFTKSFEVEEGEYQYKFRLGPGDWWACDESKAMVDDGSGNKNNLVAVKPEPVKPQTPMPEQPKQDNKGLTPVASQPPPTPLPLPNPQPPTIGTAQSHVTSALTPLKQNVESYIAPVIAKLKPDEPKATPTISTPEPHQASLPTKHENISAPVGAQSQQTPGHEPSDPLFQHSDDEDDDVHTPPLLRHESLRPSSAEQVHAPLFRHESISMGNNRHDLESITKAPANFTQRAVGGPQIPQGPTPHAPAPEPFPTDLAGVLDKIRRTVTSLPPDDSSDHSLSSPLSQAVSGSSTNSLESVDEEAEEELERIREVGEDQYEHEEDDGEEMDPLIEGDAPITPPLTDEEPEDDDFEPKINNPDLLVVKAMIIEGMERPKNLANRLADMVGGEGIALAIAVGLLVMAAGLAAMHL</sequence>
<accession>A0AAJ0GJF8</accession>
<feature type="compositionally biased region" description="Acidic residues" evidence="1">
    <location>
        <begin position="450"/>
        <end position="467"/>
    </location>
</feature>
<dbReference type="AlphaFoldDB" id="A0AAJ0GJF8"/>
<feature type="region of interest" description="Disordered" evidence="1">
    <location>
        <begin position="448"/>
        <end position="467"/>
    </location>
</feature>
<organism evidence="4 5">
    <name type="scientific">Extremus antarcticus</name>
    <dbReference type="NCBI Taxonomy" id="702011"/>
    <lineage>
        <taxon>Eukaryota</taxon>
        <taxon>Fungi</taxon>
        <taxon>Dikarya</taxon>
        <taxon>Ascomycota</taxon>
        <taxon>Pezizomycotina</taxon>
        <taxon>Dothideomycetes</taxon>
        <taxon>Dothideomycetidae</taxon>
        <taxon>Mycosphaerellales</taxon>
        <taxon>Extremaceae</taxon>
        <taxon>Extremus</taxon>
    </lineage>
</organism>
<feature type="region of interest" description="Disordered" evidence="1">
    <location>
        <begin position="402"/>
        <end position="443"/>
    </location>
</feature>
<dbReference type="Gene3D" id="2.60.40.10">
    <property type="entry name" value="Immunoglobulins"/>
    <property type="match status" value="1"/>
</dbReference>
<feature type="region of interest" description="Disordered" evidence="1">
    <location>
        <begin position="1"/>
        <end position="31"/>
    </location>
</feature>
<keyword evidence="5" id="KW-1185">Reference proteome</keyword>
<dbReference type="SUPFAM" id="SSF81296">
    <property type="entry name" value="E set domains"/>
    <property type="match status" value="1"/>
</dbReference>
<name>A0AAJ0GJF8_9PEZI</name>
<gene>
    <name evidence="4" type="ORF">LTR09_000263</name>
</gene>
<dbReference type="Proteomes" id="UP001271007">
    <property type="component" value="Unassembled WGS sequence"/>
</dbReference>
<evidence type="ECO:0000256" key="2">
    <source>
        <dbReference type="SAM" id="Phobius"/>
    </source>
</evidence>
<feature type="compositionally biased region" description="Pro residues" evidence="1">
    <location>
        <begin position="210"/>
        <end position="225"/>
    </location>
</feature>
<feature type="domain" description="AMP-activated protein kinase glycogen-binding" evidence="3">
    <location>
        <begin position="121"/>
        <end position="186"/>
    </location>
</feature>
<proteinExistence type="predicted"/>
<dbReference type="Pfam" id="PF16561">
    <property type="entry name" value="AMPK1_CBM"/>
    <property type="match status" value="1"/>
</dbReference>
<dbReference type="CDD" id="cd02859">
    <property type="entry name" value="E_set_AMPKbeta_like_N"/>
    <property type="match status" value="1"/>
</dbReference>
<feature type="region of interest" description="Disordered" evidence="1">
    <location>
        <begin position="172"/>
        <end position="230"/>
    </location>
</feature>
<feature type="compositionally biased region" description="Low complexity" evidence="1">
    <location>
        <begin position="404"/>
        <end position="420"/>
    </location>
</feature>
<reference evidence="4" key="1">
    <citation type="submission" date="2023-04" db="EMBL/GenBank/DDBJ databases">
        <title>Black Yeasts Isolated from many extreme environments.</title>
        <authorList>
            <person name="Coleine C."/>
            <person name="Stajich J.E."/>
            <person name="Selbmann L."/>
        </authorList>
    </citation>
    <scope>NUCLEOTIDE SEQUENCE</scope>
    <source>
        <strain evidence="4">CCFEE 5312</strain>
    </source>
</reference>
<dbReference type="InterPro" id="IPR013783">
    <property type="entry name" value="Ig-like_fold"/>
</dbReference>
<evidence type="ECO:0000256" key="1">
    <source>
        <dbReference type="SAM" id="MobiDB-lite"/>
    </source>
</evidence>
<dbReference type="EMBL" id="JAWDJX010000001">
    <property type="protein sequence ID" value="KAK3058698.1"/>
    <property type="molecule type" value="Genomic_DNA"/>
</dbReference>
<comment type="caution">
    <text evidence="4">The sequence shown here is derived from an EMBL/GenBank/DDBJ whole genome shotgun (WGS) entry which is preliminary data.</text>
</comment>